<accession>A0A8S4PUA4</accession>
<dbReference type="Pfam" id="PF00001">
    <property type="entry name" value="7tm_1"/>
    <property type="match status" value="1"/>
</dbReference>
<feature type="transmembrane region" description="Helical" evidence="7">
    <location>
        <begin position="175"/>
        <end position="197"/>
    </location>
</feature>
<dbReference type="SUPFAM" id="SSF81321">
    <property type="entry name" value="Family A G protein-coupled receptor-like"/>
    <property type="match status" value="1"/>
</dbReference>
<keyword evidence="3 6" id="KW-0812">Transmembrane</keyword>
<keyword evidence="6" id="KW-0807">Transducer</keyword>
<comment type="caution">
    <text evidence="9">The sequence shown here is derived from an EMBL/GenBank/DDBJ whole genome shotgun (WGS) entry which is preliminary data.</text>
</comment>
<comment type="similarity">
    <text evidence="6">Belongs to the G-protein coupled receptor 1 family.</text>
</comment>
<evidence type="ECO:0000259" key="8">
    <source>
        <dbReference type="PROSITE" id="PS50262"/>
    </source>
</evidence>
<dbReference type="InterPro" id="IPR017452">
    <property type="entry name" value="GPCR_Rhodpsn_7TM"/>
</dbReference>
<dbReference type="Gene3D" id="1.20.1070.10">
    <property type="entry name" value="Rhodopsin 7-helix transmembrane proteins"/>
    <property type="match status" value="1"/>
</dbReference>
<feature type="transmembrane region" description="Helical" evidence="7">
    <location>
        <begin position="40"/>
        <end position="61"/>
    </location>
</feature>
<dbReference type="PROSITE" id="PS00237">
    <property type="entry name" value="G_PROTEIN_RECEP_F1_1"/>
    <property type="match status" value="1"/>
</dbReference>
<evidence type="ECO:0000313" key="10">
    <source>
        <dbReference type="Proteomes" id="UP000749559"/>
    </source>
</evidence>
<proteinExistence type="inferred from homology"/>
<dbReference type="GO" id="GO:0004930">
    <property type="term" value="F:G protein-coupled receptor activity"/>
    <property type="evidence" value="ECO:0007669"/>
    <property type="project" value="UniProtKB-KW"/>
</dbReference>
<keyword evidence="5 7" id="KW-0472">Membrane</keyword>
<evidence type="ECO:0000256" key="6">
    <source>
        <dbReference type="RuleBase" id="RU000688"/>
    </source>
</evidence>
<evidence type="ECO:0000256" key="1">
    <source>
        <dbReference type="ARBA" id="ARBA00004651"/>
    </source>
</evidence>
<dbReference type="CDD" id="cd00637">
    <property type="entry name" value="7tm_classA_rhodopsin-like"/>
    <property type="match status" value="1"/>
</dbReference>
<dbReference type="PRINTS" id="PR00237">
    <property type="entry name" value="GPCRRHODOPSN"/>
</dbReference>
<feature type="non-terminal residue" evidence="9">
    <location>
        <position position="1"/>
    </location>
</feature>
<gene>
    <name evidence="9" type="ORF">OFUS_LOCUS21894</name>
</gene>
<evidence type="ECO:0000256" key="7">
    <source>
        <dbReference type="SAM" id="Phobius"/>
    </source>
</evidence>
<keyword evidence="2" id="KW-1003">Cell membrane</keyword>
<organism evidence="9 10">
    <name type="scientific">Owenia fusiformis</name>
    <name type="common">Polychaete worm</name>
    <dbReference type="NCBI Taxonomy" id="6347"/>
    <lineage>
        <taxon>Eukaryota</taxon>
        <taxon>Metazoa</taxon>
        <taxon>Spiralia</taxon>
        <taxon>Lophotrochozoa</taxon>
        <taxon>Annelida</taxon>
        <taxon>Polychaeta</taxon>
        <taxon>Sedentaria</taxon>
        <taxon>Canalipalpata</taxon>
        <taxon>Sabellida</taxon>
        <taxon>Oweniida</taxon>
        <taxon>Oweniidae</taxon>
        <taxon>Owenia</taxon>
    </lineage>
</organism>
<keyword evidence="10" id="KW-1185">Reference proteome</keyword>
<comment type="subcellular location">
    <subcellularLocation>
        <location evidence="1">Cell membrane</location>
        <topology evidence="1">Multi-pass membrane protein</topology>
    </subcellularLocation>
</comment>
<evidence type="ECO:0000256" key="2">
    <source>
        <dbReference type="ARBA" id="ARBA00022475"/>
    </source>
</evidence>
<dbReference type="InterPro" id="IPR000276">
    <property type="entry name" value="GPCR_Rhodpsn"/>
</dbReference>
<evidence type="ECO:0000256" key="3">
    <source>
        <dbReference type="ARBA" id="ARBA00022692"/>
    </source>
</evidence>
<dbReference type="Proteomes" id="UP000749559">
    <property type="component" value="Unassembled WGS sequence"/>
</dbReference>
<feature type="domain" description="G-protein coupled receptors family 1 profile" evidence="8">
    <location>
        <begin position="1"/>
        <end position="195"/>
    </location>
</feature>
<evidence type="ECO:0000256" key="4">
    <source>
        <dbReference type="ARBA" id="ARBA00022989"/>
    </source>
</evidence>
<keyword evidence="6" id="KW-0675">Receptor</keyword>
<evidence type="ECO:0000313" key="9">
    <source>
        <dbReference type="EMBL" id="CAH1797653.1"/>
    </source>
</evidence>
<reference evidence="9" key="1">
    <citation type="submission" date="2022-03" db="EMBL/GenBank/DDBJ databases">
        <authorList>
            <person name="Martin C."/>
        </authorList>
    </citation>
    <scope>NUCLEOTIDE SEQUENCE</scope>
</reference>
<dbReference type="EMBL" id="CAIIXF020000010">
    <property type="protein sequence ID" value="CAH1797653.1"/>
    <property type="molecule type" value="Genomic_DNA"/>
</dbReference>
<protein>
    <recommendedName>
        <fullName evidence="8">G-protein coupled receptors family 1 profile domain-containing protein</fullName>
    </recommendedName>
</protein>
<dbReference type="GO" id="GO:0005886">
    <property type="term" value="C:plasma membrane"/>
    <property type="evidence" value="ECO:0007669"/>
    <property type="project" value="UniProtKB-SubCell"/>
</dbReference>
<feature type="transmembrane region" description="Helical" evidence="7">
    <location>
        <begin position="140"/>
        <end position="163"/>
    </location>
</feature>
<name>A0A8S4PUA4_OWEFU</name>
<keyword evidence="6" id="KW-0297">G-protein coupled receptor</keyword>
<feature type="transmembrane region" description="Helical" evidence="7">
    <location>
        <begin position="81"/>
        <end position="103"/>
    </location>
</feature>
<keyword evidence="4 7" id="KW-1133">Transmembrane helix</keyword>
<evidence type="ECO:0000256" key="5">
    <source>
        <dbReference type="ARBA" id="ARBA00023136"/>
    </source>
</evidence>
<dbReference type="AlphaFoldDB" id="A0A8S4PUA4"/>
<dbReference type="PANTHER" id="PTHR22750">
    <property type="entry name" value="G-PROTEIN COUPLED RECEPTOR"/>
    <property type="match status" value="1"/>
</dbReference>
<sequence length="212" mass="24174">GFSSLVCSVSLETLLAIAVERYIKIAHDLSYSKIITKFRLIAIIIIIWTSNAVLHCSIFIWNNYDLTTIFQICKPVNVAKTAYLIVAMSTIVVAMGIIAVLYVKMFLTARKQRNEIVAGNVSNDAACSTTRDTESMKTMALVNGLLYIFWAPLFTLVFAQWWFDDETVHSSWFRHVYASFELFLVGNSFVNPIVYAIRSKDFKDSFKRLLRL</sequence>
<dbReference type="OrthoDB" id="5966748at2759"/>
<dbReference type="PROSITE" id="PS50262">
    <property type="entry name" value="G_PROTEIN_RECEP_F1_2"/>
    <property type="match status" value="1"/>
</dbReference>